<reference evidence="3 4" key="1">
    <citation type="journal article" date="2014" name="Mol. Biol. Evol.">
        <title>Massive expansion of Ubiquitination-related gene families within the Chlamydiae.</title>
        <authorList>
            <person name="Domman D."/>
            <person name="Collingro A."/>
            <person name="Lagkouvardos I."/>
            <person name="Gehre L."/>
            <person name="Weinmaier T."/>
            <person name="Rattei T."/>
            <person name="Subtil A."/>
            <person name="Horn M."/>
        </authorList>
    </citation>
    <scope>NUCLEOTIDE SEQUENCE [LARGE SCALE GENOMIC DNA]</scope>
    <source>
        <strain evidence="3 4">EI2</strain>
    </source>
</reference>
<evidence type="ECO:0000256" key="1">
    <source>
        <dbReference type="SAM" id="Coils"/>
    </source>
</evidence>
<protein>
    <submittedName>
        <fullName evidence="3">Uncharacterized protein</fullName>
    </submittedName>
</protein>
<keyword evidence="2" id="KW-0812">Transmembrane</keyword>
<keyword evidence="1" id="KW-0175">Coiled coil</keyword>
<evidence type="ECO:0000313" key="4">
    <source>
        <dbReference type="Proteomes" id="UP000031465"/>
    </source>
</evidence>
<evidence type="ECO:0000313" key="3">
    <source>
        <dbReference type="EMBL" id="KIC71493.1"/>
    </source>
</evidence>
<feature type="transmembrane region" description="Helical" evidence="2">
    <location>
        <begin position="201"/>
        <end position="222"/>
    </location>
</feature>
<dbReference type="RefSeq" id="WP_039359064.1">
    <property type="nucleotide sequence ID" value="NZ_JSAN01000083.1"/>
</dbReference>
<dbReference type="AlphaFoldDB" id="A0A0C1H9E4"/>
<dbReference type="Proteomes" id="UP000031465">
    <property type="component" value="Unassembled WGS sequence"/>
</dbReference>
<keyword evidence="2" id="KW-0472">Membrane</keyword>
<dbReference type="EMBL" id="JSAN01000083">
    <property type="protein sequence ID" value="KIC71493.1"/>
    <property type="molecule type" value="Genomic_DNA"/>
</dbReference>
<name>A0A0C1H9E4_9BACT</name>
<sequence length="320" mass="35521">MSVKKSELLSSVYVTHSTEIESGESQTNHRKSKTIHELFHSDTLEIGENTDSLKATEQVSYQCFFSKAMNIQSTHTPSDEDIRRAAPIPPIPEIDKPAFFQEASLEGFVPKITSHSQISNLPSKDLLRNLAQMESKTIDQVMAIVLKAQLELERDQAEISQNSFDQLQNLRKIQERTLEEIKEALKKDEKLAGYLDTAGKIAIAATFICGVAAMVITLSFSMPILTGAATALAIPAKMGAFFTGLLTAFSAGGKGYINVRSNQTKGVLTSHKHDIELTKGWTDDYREKMGTIAETDAYFKEMLIKLIKSLERMRRNVSAT</sequence>
<proteinExistence type="predicted"/>
<accession>A0A0C1H9E4</accession>
<feature type="coiled-coil region" evidence="1">
    <location>
        <begin position="164"/>
        <end position="191"/>
    </location>
</feature>
<evidence type="ECO:0000256" key="2">
    <source>
        <dbReference type="SAM" id="Phobius"/>
    </source>
</evidence>
<dbReference type="PATRIC" id="fig|362787.3.peg.1398"/>
<comment type="caution">
    <text evidence="3">The sequence shown here is derived from an EMBL/GenBank/DDBJ whole genome shotgun (WGS) entry which is preliminary data.</text>
</comment>
<keyword evidence="2" id="KW-1133">Transmembrane helix</keyword>
<organism evidence="3 4">
    <name type="scientific">Candidatus Protochlamydia amoebophila</name>
    <dbReference type="NCBI Taxonomy" id="362787"/>
    <lineage>
        <taxon>Bacteria</taxon>
        <taxon>Pseudomonadati</taxon>
        <taxon>Chlamydiota</taxon>
        <taxon>Chlamydiia</taxon>
        <taxon>Parachlamydiales</taxon>
        <taxon>Parachlamydiaceae</taxon>
        <taxon>Candidatus Protochlamydia</taxon>
    </lineage>
</organism>
<gene>
    <name evidence="3" type="ORF">DB44_DK00200</name>
</gene>
<feature type="transmembrane region" description="Helical" evidence="2">
    <location>
        <begin position="228"/>
        <end position="251"/>
    </location>
</feature>